<dbReference type="Gene3D" id="3.90.70.10">
    <property type="entry name" value="Cysteine proteinases"/>
    <property type="match status" value="1"/>
</dbReference>
<dbReference type="Pfam" id="PF00112">
    <property type="entry name" value="Peptidase_C1"/>
    <property type="match status" value="1"/>
</dbReference>
<dbReference type="PROSITE" id="PS00639">
    <property type="entry name" value="THIOL_PROTEASE_HIS"/>
    <property type="match status" value="1"/>
</dbReference>
<accession>A0A9N9QKP7</accession>
<dbReference type="InterPro" id="IPR025660">
    <property type="entry name" value="Pept_his_AS"/>
</dbReference>
<dbReference type="OrthoDB" id="10253408at2759"/>
<dbReference type="AlphaFoldDB" id="A0A9N9QKP7"/>
<dbReference type="Proteomes" id="UP001152799">
    <property type="component" value="Chromosome 11"/>
</dbReference>
<gene>
    <name evidence="2" type="ORF">CEUTPL_LOCUS3268</name>
</gene>
<evidence type="ECO:0000313" key="3">
    <source>
        <dbReference type="Proteomes" id="UP001152799"/>
    </source>
</evidence>
<proteinExistence type="predicted"/>
<reference evidence="2" key="1">
    <citation type="submission" date="2022-01" db="EMBL/GenBank/DDBJ databases">
        <authorList>
            <person name="King R."/>
        </authorList>
    </citation>
    <scope>NUCLEOTIDE SEQUENCE</scope>
</reference>
<organism evidence="2 3">
    <name type="scientific">Ceutorhynchus assimilis</name>
    <name type="common">cabbage seed weevil</name>
    <dbReference type="NCBI Taxonomy" id="467358"/>
    <lineage>
        <taxon>Eukaryota</taxon>
        <taxon>Metazoa</taxon>
        <taxon>Ecdysozoa</taxon>
        <taxon>Arthropoda</taxon>
        <taxon>Hexapoda</taxon>
        <taxon>Insecta</taxon>
        <taxon>Pterygota</taxon>
        <taxon>Neoptera</taxon>
        <taxon>Endopterygota</taxon>
        <taxon>Coleoptera</taxon>
        <taxon>Polyphaga</taxon>
        <taxon>Cucujiformia</taxon>
        <taxon>Curculionidae</taxon>
        <taxon>Ceutorhynchinae</taxon>
        <taxon>Ceutorhynchus</taxon>
    </lineage>
</organism>
<feature type="domain" description="Peptidase C1A papain C-terminal" evidence="1">
    <location>
        <begin position="2"/>
        <end position="102"/>
    </location>
</feature>
<dbReference type="InterPro" id="IPR038765">
    <property type="entry name" value="Papain-like_cys_pep_sf"/>
</dbReference>
<dbReference type="GO" id="GO:0006508">
    <property type="term" value="P:proteolysis"/>
    <property type="evidence" value="ECO:0007669"/>
    <property type="project" value="InterPro"/>
</dbReference>
<dbReference type="GO" id="GO:0008234">
    <property type="term" value="F:cysteine-type peptidase activity"/>
    <property type="evidence" value="ECO:0007669"/>
    <property type="project" value="InterPro"/>
</dbReference>
<keyword evidence="3" id="KW-1185">Reference proteome</keyword>
<name>A0A9N9QKP7_9CUCU</name>
<dbReference type="SUPFAM" id="SSF54001">
    <property type="entry name" value="Cysteine proteinases"/>
    <property type="match status" value="1"/>
</dbReference>
<evidence type="ECO:0000259" key="1">
    <source>
        <dbReference type="Pfam" id="PF00112"/>
    </source>
</evidence>
<dbReference type="InterPro" id="IPR000668">
    <property type="entry name" value="Peptidase_C1A_C"/>
</dbReference>
<sequence length="102" mass="11251">MTETLPYVEQYGLQSEETYPYTWLKTLPVVITPPKSLPELTTTFRFQQKIESALLEAVAEVGPVSVAINAAYISSYASGVFEEAEYSPEDLDHGVLVIGYGT</sequence>
<protein>
    <recommendedName>
        <fullName evidence="1">Peptidase C1A papain C-terminal domain-containing protein</fullName>
    </recommendedName>
</protein>
<dbReference type="EMBL" id="OU892287">
    <property type="protein sequence ID" value="CAG9762593.1"/>
    <property type="molecule type" value="Genomic_DNA"/>
</dbReference>
<evidence type="ECO:0000313" key="2">
    <source>
        <dbReference type="EMBL" id="CAG9762593.1"/>
    </source>
</evidence>